<dbReference type="InterPro" id="IPR013815">
    <property type="entry name" value="ATP_grasp_subdomain_1"/>
</dbReference>
<evidence type="ECO:0000313" key="3">
    <source>
        <dbReference type="Proteomes" id="UP001595685"/>
    </source>
</evidence>
<dbReference type="InterPro" id="IPR016181">
    <property type="entry name" value="Acyl_CoA_acyltransferase"/>
</dbReference>
<dbReference type="RefSeq" id="WP_340292855.1">
    <property type="nucleotide sequence ID" value="NZ_JBBEOI010000085.1"/>
</dbReference>
<name>A0ABV7WD39_9MICO</name>
<sequence>MTGAQPAAPYPAHWEADVVLRDGGVAHVRPVRPDDAARIDRFHAAQSAESIYFRFFAPMPRISPADMRRFVHVDHVRRVGLVATVRDEIVGIGRYEGGDGPGAPRSAEVAFNIADSHRGRGIGSVLLEHLAAAARENGFTSFTADVLPTNQRMLGVFREAGYEVDHHLDDGIIEVSFDIDPTERSRDVMAAREHRAESLSMRALLNARSVVVVGASRDASSFGARVLGAITEGRFAGPVHVVNREAFEVGGSVAYAAVSDVPGPVDLAVVTVPAASVAEVLAQCVDLGVKGAVVVSSGFAEDGPEGVARQHELVRLARASGIRVIGPNSFGIINTDPTVSLNASVAPTMPGAGALALFSQSGGLGVAVLSSADRRGLGLSSFLSAGNRADVSGNDALQYWLDDPRTSVVGLYLESVGNPRKFSRIARQLARVKPTIVVKSGVSEYGVPPGHEVRESMAPPEAFDAMLRQAGVIRTENLHQLFDVAQVVLHQPLPAGDRVAVVGNSPALSALAADACASWGLTVVGEPVSVRSEATAEEFDAALARVYARDDVDAVVASFIPPLQVATDDIQLALQRRADGSGRTTVACFIGPRLVGSTTEDRPPVPAYPLPEDAVRALASVVRYAEWRRRETGPLVDPPGVDSRAARALVDGALADSPDGRALTREEVGRLLGCYGVQVWASQEVEDPEQAVRAARDTGYPVVLKASRLRHRLDTGGIRLNIDDDDALRAGVEGMLAELGSHSGPLLVQHMAPRGVSTVLSTVEDPLFGPIVSFGLAGDAIDLLGDVAHRIPPLTTTDVHDLVRGVKAAPRLFGHGGRPAVDVDALEDVVARVSRLAEDLPQVASLRLQPVHVHPGGVAVLDATAWVAEPATRADGGRRALLPLP</sequence>
<dbReference type="PANTHER" id="PTHR42793">
    <property type="entry name" value="COA BINDING DOMAIN CONTAINING PROTEIN"/>
    <property type="match status" value="1"/>
</dbReference>
<keyword evidence="2" id="KW-0012">Acyltransferase</keyword>
<dbReference type="Proteomes" id="UP001595685">
    <property type="component" value="Unassembled WGS sequence"/>
</dbReference>
<dbReference type="SUPFAM" id="SSF55729">
    <property type="entry name" value="Acyl-CoA N-acyltransferases (Nat)"/>
    <property type="match status" value="1"/>
</dbReference>
<dbReference type="Pfam" id="PF13607">
    <property type="entry name" value="Succ_CoA_lig"/>
    <property type="match status" value="1"/>
</dbReference>
<evidence type="ECO:0000313" key="2">
    <source>
        <dbReference type="EMBL" id="MFC3687734.1"/>
    </source>
</evidence>
<dbReference type="EC" id="2.3.1.-" evidence="2"/>
<comment type="caution">
    <text evidence="2">The sequence shown here is derived from an EMBL/GenBank/DDBJ whole genome shotgun (WGS) entry which is preliminary data.</text>
</comment>
<dbReference type="Gene3D" id="3.40.50.261">
    <property type="entry name" value="Succinyl-CoA synthetase domains"/>
    <property type="match status" value="2"/>
</dbReference>
<proteinExistence type="predicted"/>
<gene>
    <name evidence="2" type="ORF">ACFOLH_05195</name>
</gene>
<dbReference type="Gene3D" id="3.30.470.20">
    <property type="entry name" value="ATP-grasp fold, B domain"/>
    <property type="match status" value="1"/>
</dbReference>
<dbReference type="Gene3D" id="3.40.50.720">
    <property type="entry name" value="NAD(P)-binding Rossmann-like Domain"/>
    <property type="match status" value="1"/>
</dbReference>
<accession>A0ABV7WD39</accession>
<dbReference type="Pfam" id="PF13549">
    <property type="entry name" value="ATP-grasp_5"/>
    <property type="match status" value="1"/>
</dbReference>
<dbReference type="Pfam" id="PF13380">
    <property type="entry name" value="CoA_binding_2"/>
    <property type="match status" value="1"/>
</dbReference>
<feature type="domain" description="N-acetyltransferase" evidence="1">
    <location>
        <begin position="26"/>
        <end position="180"/>
    </location>
</feature>
<dbReference type="SUPFAM" id="SSF56059">
    <property type="entry name" value="Glutathione synthetase ATP-binding domain-like"/>
    <property type="match status" value="1"/>
</dbReference>
<dbReference type="Gene3D" id="3.30.1490.20">
    <property type="entry name" value="ATP-grasp fold, A domain"/>
    <property type="match status" value="1"/>
</dbReference>
<dbReference type="SUPFAM" id="SSF52210">
    <property type="entry name" value="Succinyl-CoA synthetase domains"/>
    <property type="match status" value="2"/>
</dbReference>
<dbReference type="SMART" id="SM00881">
    <property type="entry name" value="CoA_binding"/>
    <property type="match status" value="1"/>
</dbReference>
<dbReference type="CDD" id="cd04301">
    <property type="entry name" value="NAT_SF"/>
    <property type="match status" value="1"/>
</dbReference>
<dbReference type="SUPFAM" id="SSF51735">
    <property type="entry name" value="NAD(P)-binding Rossmann-fold domains"/>
    <property type="match status" value="1"/>
</dbReference>
<dbReference type="InterPro" id="IPR036291">
    <property type="entry name" value="NAD(P)-bd_dom_sf"/>
</dbReference>
<dbReference type="InterPro" id="IPR016102">
    <property type="entry name" value="Succinyl-CoA_synth-like"/>
</dbReference>
<dbReference type="EMBL" id="JBHRWW010000002">
    <property type="protein sequence ID" value="MFC3687734.1"/>
    <property type="molecule type" value="Genomic_DNA"/>
</dbReference>
<dbReference type="Gene3D" id="3.40.630.30">
    <property type="match status" value="1"/>
</dbReference>
<protein>
    <submittedName>
        <fullName evidence="2">GNAT family N-acetyltransferase</fullName>
        <ecNumber evidence="2">2.3.1.-</ecNumber>
    </submittedName>
</protein>
<dbReference type="InterPro" id="IPR000182">
    <property type="entry name" value="GNAT_dom"/>
</dbReference>
<dbReference type="GO" id="GO:0016746">
    <property type="term" value="F:acyltransferase activity"/>
    <property type="evidence" value="ECO:0007669"/>
    <property type="project" value="UniProtKB-KW"/>
</dbReference>
<dbReference type="InterPro" id="IPR003781">
    <property type="entry name" value="CoA-bd"/>
</dbReference>
<dbReference type="Pfam" id="PF00583">
    <property type="entry name" value="Acetyltransf_1"/>
    <property type="match status" value="1"/>
</dbReference>
<organism evidence="2 3">
    <name type="scientific">Aquipuribacter hungaricus</name>
    <dbReference type="NCBI Taxonomy" id="545624"/>
    <lineage>
        <taxon>Bacteria</taxon>
        <taxon>Bacillati</taxon>
        <taxon>Actinomycetota</taxon>
        <taxon>Actinomycetes</taxon>
        <taxon>Micrococcales</taxon>
        <taxon>Intrasporangiaceae</taxon>
        <taxon>Aquipuribacter</taxon>
    </lineage>
</organism>
<reference evidence="3" key="1">
    <citation type="journal article" date="2019" name="Int. J. Syst. Evol. Microbiol.">
        <title>The Global Catalogue of Microorganisms (GCM) 10K type strain sequencing project: providing services to taxonomists for standard genome sequencing and annotation.</title>
        <authorList>
            <consortium name="The Broad Institute Genomics Platform"/>
            <consortium name="The Broad Institute Genome Sequencing Center for Infectious Disease"/>
            <person name="Wu L."/>
            <person name="Ma J."/>
        </authorList>
    </citation>
    <scope>NUCLEOTIDE SEQUENCE [LARGE SCALE GENOMIC DNA]</scope>
    <source>
        <strain evidence="3">NCAIM B.02333</strain>
    </source>
</reference>
<keyword evidence="2" id="KW-0808">Transferase</keyword>
<dbReference type="PROSITE" id="PS51186">
    <property type="entry name" value="GNAT"/>
    <property type="match status" value="1"/>
</dbReference>
<evidence type="ECO:0000259" key="1">
    <source>
        <dbReference type="PROSITE" id="PS51186"/>
    </source>
</evidence>
<dbReference type="PANTHER" id="PTHR42793:SF1">
    <property type="entry name" value="PEPTIDYL-LYSINE N-ACETYLTRANSFERASE PATZ"/>
    <property type="match status" value="1"/>
</dbReference>
<keyword evidence="3" id="KW-1185">Reference proteome</keyword>
<dbReference type="InterPro" id="IPR032875">
    <property type="entry name" value="Succ_CoA_lig_flav_dom"/>
</dbReference>